<protein>
    <recommendedName>
        <fullName evidence="3">Fumarate hydratase</fullName>
    </recommendedName>
</protein>
<accession>A0A271KF05</accession>
<evidence type="ECO:0000313" key="2">
    <source>
        <dbReference type="Proteomes" id="UP000215931"/>
    </source>
</evidence>
<reference evidence="1 2" key="1">
    <citation type="submission" date="2017-08" db="EMBL/GenBank/DDBJ databases">
        <title>Mesorhizobium wenxinae sp. nov., a novel rhizobial species isolated from root nodules of chickpea (Cicer arietinum L.).</title>
        <authorList>
            <person name="Zhang J."/>
        </authorList>
    </citation>
    <scope>NUCLEOTIDE SEQUENCE [LARGE SCALE GENOMIC DNA]</scope>
    <source>
        <strain evidence="2">WYCCWR 10019</strain>
    </source>
</reference>
<keyword evidence="2" id="KW-1185">Reference proteome</keyword>
<evidence type="ECO:0000313" key="1">
    <source>
        <dbReference type="EMBL" id="PAP93605.1"/>
    </source>
</evidence>
<sequence>MTSDFAAAHLHLERACHYLRGDDETSRTARAALDILIDAITAAQYKRPPADVVEFPRAATQR</sequence>
<proteinExistence type="predicted"/>
<gene>
    <name evidence="1" type="ORF">CIT31_20855</name>
</gene>
<dbReference type="Proteomes" id="UP000215931">
    <property type="component" value="Unassembled WGS sequence"/>
</dbReference>
<name>A0A271KF05_9HYPH</name>
<organism evidence="1 2">
    <name type="scientific">Mesorhizobium wenxiniae</name>
    <dbReference type="NCBI Taxonomy" id="2014805"/>
    <lineage>
        <taxon>Bacteria</taxon>
        <taxon>Pseudomonadati</taxon>
        <taxon>Pseudomonadota</taxon>
        <taxon>Alphaproteobacteria</taxon>
        <taxon>Hyphomicrobiales</taxon>
        <taxon>Phyllobacteriaceae</taxon>
        <taxon>Mesorhizobium</taxon>
    </lineage>
</organism>
<comment type="caution">
    <text evidence="1">The sequence shown here is derived from an EMBL/GenBank/DDBJ whole genome shotgun (WGS) entry which is preliminary data.</text>
</comment>
<evidence type="ECO:0008006" key="3">
    <source>
        <dbReference type="Google" id="ProtNLM"/>
    </source>
</evidence>
<dbReference type="AlphaFoldDB" id="A0A271KF05"/>
<dbReference type="RefSeq" id="WP_029351073.1">
    <property type="nucleotide sequence ID" value="NZ_NPKH01000025.1"/>
</dbReference>
<dbReference type="EMBL" id="NPKH01000025">
    <property type="protein sequence ID" value="PAP93605.1"/>
    <property type="molecule type" value="Genomic_DNA"/>
</dbReference>